<gene>
    <name evidence="3" type="ORF">UT63_C0011G0002</name>
</gene>
<dbReference type="Proteomes" id="UP000034539">
    <property type="component" value="Unassembled WGS sequence"/>
</dbReference>
<protein>
    <submittedName>
        <fullName evidence="3">Uncharacterized protein</fullName>
    </submittedName>
</protein>
<name>A0A0G0SGI2_9BACT</name>
<keyword evidence="2" id="KW-1133">Transmembrane helix</keyword>
<sequence>MQTNQSPGVSDYGSNPSNLHILGGETEKPKRGIKSGETVILVLSSFVMAISLSYSLYAVLSPPGSQDTRSKAAESTYEASKTVKITDNFSVRPEVAAKWQKLIDNVPLNPTQVVATASAKDKTVTLVSGQEYDFPEINFSWTGGNAVEQGTKIIGYYVYLGNKNIEIPFPLDGYETSVNPNRDGVFVSSSTYSKTLSEKGTYYLYVQSVTDSKTEFYNLGLEKMGYLQTLPAKNIFIYKYK</sequence>
<evidence type="ECO:0000256" key="1">
    <source>
        <dbReference type="SAM" id="MobiDB-lite"/>
    </source>
</evidence>
<feature type="region of interest" description="Disordered" evidence="1">
    <location>
        <begin position="1"/>
        <end position="29"/>
    </location>
</feature>
<keyword evidence="2" id="KW-0812">Transmembrane</keyword>
<accession>A0A0G0SGI2</accession>
<comment type="caution">
    <text evidence="3">The sequence shown here is derived from an EMBL/GenBank/DDBJ whole genome shotgun (WGS) entry which is preliminary data.</text>
</comment>
<organism evidence="3 4">
    <name type="scientific">Candidatus Gottesmanbacteria bacterium GW2011_GWC2_39_8</name>
    <dbReference type="NCBI Taxonomy" id="1618450"/>
    <lineage>
        <taxon>Bacteria</taxon>
        <taxon>Candidatus Gottesmaniibacteriota</taxon>
    </lineage>
</organism>
<feature type="compositionally biased region" description="Polar residues" evidence="1">
    <location>
        <begin position="1"/>
        <end position="18"/>
    </location>
</feature>
<keyword evidence="2" id="KW-0472">Membrane</keyword>
<dbReference type="AlphaFoldDB" id="A0A0G0SGI2"/>
<dbReference type="EMBL" id="LBXN01000011">
    <property type="protein sequence ID" value="KKR33820.1"/>
    <property type="molecule type" value="Genomic_DNA"/>
</dbReference>
<evidence type="ECO:0000256" key="2">
    <source>
        <dbReference type="SAM" id="Phobius"/>
    </source>
</evidence>
<feature type="transmembrane region" description="Helical" evidence="2">
    <location>
        <begin position="38"/>
        <end position="60"/>
    </location>
</feature>
<evidence type="ECO:0000313" key="3">
    <source>
        <dbReference type="EMBL" id="KKR33820.1"/>
    </source>
</evidence>
<evidence type="ECO:0000313" key="4">
    <source>
        <dbReference type="Proteomes" id="UP000034539"/>
    </source>
</evidence>
<proteinExistence type="predicted"/>
<reference evidence="3 4" key="1">
    <citation type="journal article" date="2015" name="Nature">
        <title>rRNA introns, odd ribosomes, and small enigmatic genomes across a large radiation of phyla.</title>
        <authorList>
            <person name="Brown C.T."/>
            <person name="Hug L.A."/>
            <person name="Thomas B.C."/>
            <person name="Sharon I."/>
            <person name="Castelle C.J."/>
            <person name="Singh A."/>
            <person name="Wilkins M.J."/>
            <person name="Williams K.H."/>
            <person name="Banfield J.F."/>
        </authorList>
    </citation>
    <scope>NUCLEOTIDE SEQUENCE [LARGE SCALE GENOMIC DNA]</scope>
</reference>